<gene>
    <name evidence="1" type="ORF">NEIMUCOT_04826</name>
</gene>
<dbReference type="EMBL" id="ACDX02000006">
    <property type="protein sequence ID" value="EFC88777.1"/>
    <property type="molecule type" value="Genomic_DNA"/>
</dbReference>
<protein>
    <submittedName>
        <fullName evidence="1">Uncharacterized protein</fullName>
    </submittedName>
</protein>
<dbReference type="AlphaFoldDB" id="D2ZW33"/>
<sequence>MKILHGKIPCAISEAFGIADKRLPKPPVALYALSLRKTAEQKPAARFIEALKYPYH</sequence>
<evidence type="ECO:0000313" key="2">
    <source>
        <dbReference type="Proteomes" id="UP000003344"/>
    </source>
</evidence>
<dbReference type="Proteomes" id="UP000003344">
    <property type="component" value="Unassembled WGS sequence"/>
</dbReference>
<dbReference type="STRING" id="546266.NEIMUCOT_04826"/>
<organism evidence="1 2">
    <name type="scientific">Neisseria mucosa (strain ATCC 25996 / DSM 4631 / NCTC 10774 / M26)</name>
    <dbReference type="NCBI Taxonomy" id="546266"/>
    <lineage>
        <taxon>Bacteria</taxon>
        <taxon>Pseudomonadati</taxon>
        <taxon>Pseudomonadota</taxon>
        <taxon>Betaproteobacteria</taxon>
        <taxon>Neisseriales</taxon>
        <taxon>Neisseriaceae</taxon>
        <taxon>Neisseria</taxon>
    </lineage>
</organism>
<evidence type="ECO:0000313" key="1">
    <source>
        <dbReference type="EMBL" id="EFC88777.1"/>
    </source>
</evidence>
<reference evidence="1 2" key="1">
    <citation type="submission" date="2009-10" db="EMBL/GenBank/DDBJ databases">
        <authorList>
            <person name="Weinstock G."/>
            <person name="Sodergren E."/>
            <person name="Clifton S."/>
            <person name="Fulton L."/>
            <person name="Fulton B."/>
            <person name="Courtney L."/>
            <person name="Fronick C."/>
            <person name="Harrison M."/>
            <person name="Strong C."/>
            <person name="Farmer C."/>
            <person name="Delahaunty K."/>
            <person name="Markovic C."/>
            <person name="Hall O."/>
            <person name="Minx P."/>
            <person name="Tomlinson C."/>
            <person name="Mitreva M."/>
            <person name="Nelson J."/>
            <person name="Hou S."/>
            <person name="Wollam A."/>
            <person name="Pepin K.H."/>
            <person name="Johnson M."/>
            <person name="Bhonagiri V."/>
            <person name="Nash W.E."/>
            <person name="Warren W."/>
            <person name="Chinwalla A."/>
            <person name="Mardis E.R."/>
            <person name="Wilson R.K."/>
        </authorList>
    </citation>
    <scope>NUCLEOTIDE SEQUENCE [LARGE SCALE GENOMIC DNA]</scope>
    <source>
        <strain evidence="2">ATCC 25996 / DSM 4631 / NCTC 10774 / M26</strain>
    </source>
</reference>
<accession>D2ZW33</accession>
<comment type="caution">
    <text evidence="1">The sequence shown here is derived from an EMBL/GenBank/DDBJ whole genome shotgun (WGS) entry which is preliminary data.</text>
</comment>
<proteinExistence type="predicted"/>
<name>D2ZW33_NEIM2</name>